<feature type="chain" id="PRO_5022733802" evidence="4">
    <location>
        <begin position="28"/>
        <end position="264"/>
    </location>
</feature>
<keyword evidence="1" id="KW-0677">Repeat</keyword>
<comment type="caution">
    <text evidence="5">The sequence shown here is derived from an EMBL/GenBank/DDBJ whole genome shotgun (WGS) entry which is preliminary data.</text>
</comment>
<organism evidence="5 8">
    <name type="scientific">Myxococcus fulvus</name>
    <dbReference type="NCBI Taxonomy" id="33"/>
    <lineage>
        <taxon>Bacteria</taxon>
        <taxon>Pseudomonadati</taxon>
        <taxon>Myxococcota</taxon>
        <taxon>Myxococcia</taxon>
        <taxon>Myxococcales</taxon>
        <taxon>Cystobacterineae</taxon>
        <taxon>Myxococcaceae</taxon>
        <taxon>Myxococcus</taxon>
    </lineage>
</organism>
<dbReference type="PROSITE" id="PS50005">
    <property type="entry name" value="TPR"/>
    <property type="match status" value="1"/>
</dbReference>
<sequence length="264" mass="29301">MPTSLSKPTRGSLLLMLCLGISQPVLAKAPEANAQGFAAYGKGDYKKAHALFEKALKQDPSNVYARLNRARTTTLLNQGKEDADDFDYCAYESNWIYLALADLSKAVELDAKAILPKIDEDTQGLKALKARDEYKKWRQAVSVLVEEKGIREKVLGTTSDWWFLRPGQLPKNITLAADKRVVETLQDMTEQPAGRWRPLGSGVEITAGKEPARPWKLEAGKYPFDQGQRFYFEVQLVPGEGPQPAEYGWSTGPLRIGPLSGDCL</sequence>
<dbReference type="STRING" id="1334629.MFUL124B02_29565"/>
<protein>
    <submittedName>
        <fullName evidence="6">Tetratricopeptide repeat-containing protein</fullName>
    </submittedName>
</protein>
<feature type="signal peptide" evidence="4">
    <location>
        <begin position="1"/>
        <end position="27"/>
    </location>
</feature>
<evidence type="ECO:0000256" key="3">
    <source>
        <dbReference type="PROSITE-ProRule" id="PRU00339"/>
    </source>
</evidence>
<dbReference type="Proteomes" id="UP000321514">
    <property type="component" value="Unassembled WGS sequence"/>
</dbReference>
<keyword evidence="2 3" id="KW-0802">TPR repeat</keyword>
<evidence type="ECO:0000313" key="8">
    <source>
        <dbReference type="Proteomes" id="UP000321514"/>
    </source>
</evidence>
<dbReference type="Gene3D" id="1.25.40.10">
    <property type="entry name" value="Tetratricopeptide repeat domain"/>
    <property type="match status" value="1"/>
</dbReference>
<evidence type="ECO:0000256" key="2">
    <source>
        <dbReference type="ARBA" id="ARBA00022803"/>
    </source>
</evidence>
<dbReference type="Proteomes" id="UP000183760">
    <property type="component" value="Unassembled WGS sequence"/>
</dbReference>
<evidence type="ECO:0000256" key="4">
    <source>
        <dbReference type="SAM" id="SignalP"/>
    </source>
</evidence>
<reference evidence="6 7" key="1">
    <citation type="submission" date="2016-10" db="EMBL/GenBank/DDBJ databases">
        <authorList>
            <person name="Varghese N."/>
            <person name="Submissions S."/>
        </authorList>
    </citation>
    <scope>NUCLEOTIDE SEQUENCE [LARGE SCALE GENOMIC DNA]</scope>
    <source>
        <strain evidence="6 7">DSM 16525</strain>
    </source>
</reference>
<accession>A0A511T233</accession>
<gene>
    <name evidence="5" type="ORF">MFU01_32530</name>
    <name evidence="6" type="ORF">SAMN05443572_106359</name>
</gene>
<dbReference type="RefSeq" id="WP_245772412.1">
    <property type="nucleotide sequence ID" value="NZ_BJXR01000027.1"/>
</dbReference>
<keyword evidence="7" id="KW-1185">Reference proteome</keyword>
<evidence type="ECO:0000256" key="1">
    <source>
        <dbReference type="ARBA" id="ARBA00022737"/>
    </source>
</evidence>
<proteinExistence type="predicted"/>
<dbReference type="EMBL" id="FOIB01000006">
    <property type="protein sequence ID" value="SEU22057.1"/>
    <property type="molecule type" value="Genomic_DNA"/>
</dbReference>
<dbReference type="Pfam" id="PF07719">
    <property type="entry name" value="TPR_2"/>
    <property type="match status" value="1"/>
</dbReference>
<dbReference type="InterPro" id="IPR011990">
    <property type="entry name" value="TPR-like_helical_dom_sf"/>
</dbReference>
<name>A0A511T233_MYXFU</name>
<dbReference type="SUPFAM" id="SSF48452">
    <property type="entry name" value="TPR-like"/>
    <property type="match status" value="1"/>
</dbReference>
<keyword evidence="4" id="KW-0732">Signal</keyword>
<evidence type="ECO:0000313" key="5">
    <source>
        <dbReference type="EMBL" id="GEN08216.1"/>
    </source>
</evidence>
<dbReference type="InterPro" id="IPR013105">
    <property type="entry name" value="TPR_2"/>
</dbReference>
<dbReference type="EMBL" id="BJXR01000027">
    <property type="protein sequence ID" value="GEN08216.1"/>
    <property type="molecule type" value="Genomic_DNA"/>
</dbReference>
<evidence type="ECO:0000313" key="7">
    <source>
        <dbReference type="Proteomes" id="UP000183760"/>
    </source>
</evidence>
<dbReference type="AlphaFoldDB" id="A0A511T233"/>
<evidence type="ECO:0000313" key="6">
    <source>
        <dbReference type="EMBL" id="SEU22057.1"/>
    </source>
</evidence>
<dbReference type="InterPro" id="IPR019734">
    <property type="entry name" value="TPR_rpt"/>
</dbReference>
<feature type="repeat" description="TPR" evidence="3">
    <location>
        <begin position="29"/>
        <end position="62"/>
    </location>
</feature>
<reference evidence="5 8" key="2">
    <citation type="submission" date="2019-07" db="EMBL/GenBank/DDBJ databases">
        <title>Whole genome shotgun sequence of Myxococcus fulvus NBRC 100333.</title>
        <authorList>
            <person name="Hosoyama A."/>
            <person name="Uohara A."/>
            <person name="Ohji S."/>
            <person name="Ichikawa N."/>
        </authorList>
    </citation>
    <scope>NUCLEOTIDE SEQUENCE [LARGE SCALE GENOMIC DNA]</scope>
    <source>
        <strain evidence="5 8">NBRC 100333</strain>
    </source>
</reference>